<evidence type="ECO:0000256" key="11">
    <source>
        <dbReference type="ARBA" id="ARBA00023159"/>
    </source>
</evidence>
<evidence type="ECO:0000256" key="8">
    <source>
        <dbReference type="ARBA" id="ARBA00022833"/>
    </source>
</evidence>
<keyword evidence="9 16" id="KW-0805">Transcription regulation</keyword>
<evidence type="ECO:0000256" key="16">
    <source>
        <dbReference type="HAMAP-Rule" id="MF_04006"/>
    </source>
</evidence>
<protein>
    <recommendedName>
        <fullName evidence="16 17">Protein E6</fullName>
    </recommendedName>
</protein>
<gene>
    <name evidence="16 18" type="primary">E6</name>
</gene>
<evidence type="ECO:0000256" key="7">
    <source>
        <dbReference type="ARBA" id="ARBA00022771"/>
    </source>
</evidence>
<evidence type="ECO:0000256" key="13">
    <source>
        <dbReference type="ARBA" id="ARBA00023200"/>
    </source>
</evidence>
<feature type="zinc finger region" evidence="16">
    <location>
        <begin position="99"/>
        <end position="135"/>
    </location>
</feature>
<dbReference type="GO" id="GO:0042025">
    <property type="term" value="C:host cell nucleus"/>
    <property type="evidence" value="ECO:0007669"/>
    <property type="project" value="UniProtKB-SubCell"/>
</dbReference>
<comment type="function">
    <text evidence="16">Plays a major role in the induction and maintenance of cellular transformation. E6 associates with host UBE3A/E6-AP ubiquitin-protein ligase and modulates its activity. Protects host keratinocytes from apoptosis by mediating the degradation of host BAK1. May also inhibit host immune response.</text>
</comment>
<name>A0A2D2AKV2_9PAPI</name>
<dbReference type="GO" id="GO:0039648">
    <property type="term" value="P:symbiont-mediated perturbation of host ubiquitin-like protein modification"/>
    <property type="evidence" value="ECO:0007669"/>
    <property type="project" value="UniProtKB-UniRule"/>
</dbReference>
<dbReference type="GO" id="GO:0006355">
    <property type="term" value="P:regulation of DNA-templated transcription"/>
    <property type="evidence" value="ECO:0007669"/>
    <property type="project" value="UniProtKB-UniRule"/>
</dbReference>
<keyword evidence="12 16" id="KW-0804">Transcription</keyword>
<reference evidence="18" key="1">
    <citation type="journal article" date="2018" name="MSphere">
        <title>Metagenomic Discovery of 83 New Human Papillomavirus Types in Patients with Immunodeficiency.</title>
        <authorList>
            <person name="Pastrana D.V."/>
            <person name="Peretti A."/>
            <person name="Welch N.L."/>
            <person name="Borgogna C."/>
            <person name="Olivero C."/>
            <person name="Badolato R."/>
            <person name="Notarangelo L.D."/>
            <person name="Gariglio M."/>
            <person name="FitzGerald P.C."/>
            <person name="McIntosh C.E."/>
            <person name="Reeves J."/>
            <person name="Starrett G.J."/>
            <person name="Bliskovsky V."/>
            <person name="Velez D."/>
            <person name="Brownell I."/>
            <person name="Yarchoan R."/>
            <person name="Wyvill K.M."/>
            <person name="Uldrick T.S."/>
            <person name="Maldarelli F."/>
            <person name="Lisco A."/>
            <person name="Sereti I."/>
            <person name="Gonzalez C.M."/>
            <person name="Androphy E.J."/>
            <person name="McBride A.A."/>
            <person name="Van Doorslaer K."/>
            <person name="Garcia F."/>
            <person name="Dvoretzky I."/>
            <person name="Liu J.S."/>
            <person name="Han J."/>
            <person name="Murphy P.M."/>
            <person name="McDermott D.H."/>
            <person name="Buck C.B."/>
        </authorList>
    </citation>
    <scope>NUCLEOTIDE SEQUENCE</scope>
    <source>
        <strain evidence="18">Beta01_HIVGc36</strain>
    </source>
</reference>
<dbReference type="GO" id="GO:0003677">
    <property type="term" value="F:DNA binding"/>
    <property type="evidence" value="ECO:0007669"/>
    <property type="project" value="UniProtKB-UniRule"/>
</dbReference>
<dbReference type="InterPro" id="IPR038575">
    <property type="entry name" value="E6_sf"/>
</dbReference>
<dbReference type="GO" id="GO:0008270">
    <property type="term" value="F:zinc ion binding"/>
    <property type="evidence" value="ECO:0007669"/>
    <property type="project" value="UniProtKB-KW"/>
</dbReference>
<evidence type="ECO:0000256" key="3">
    <source>
        <dbReference type="ARBA" id="ARBA00022562"/>
    </source>
</evidence>
<organism evidence="18">
    <name type="scientific">Betapapillomavirus 1</name>
    <dbReference type="NCBI Taxonomy" id="337051"/>
    <lineage>
        <taxon>Viruses</taxon>
        <taxon>Monodnaviria</taxon>
        <taxon>Shotokuvirae</taxon>
        <taxon>Cossaviricota</taxon>
        <taxon>Papovaviricetes</taxon>
        <taxon>Zurhausenvirales</taxon>
        <taxon>Papillomaviridae</taxon>
        <taxon>Firstpapillomavirinae</taxon>
        <taxon>Betapapillomavirus</taxon>
    </lineage>
</organism>
<evidence type="ECO:0000256" key="5">
    <source>
        <dbReference type="ARBA" id="ARBA00022632"/>
    </source>
</evidence>
<dbReference type="InterPro" id="IPR001334">
    <property type="entry name" value="E6"/>
</dbReference>
<evidence type="ECO:0000256" key="17">
    <source>
        <dbReference type="RuleBase" id="RU363123"/>
    </source>
</evidence>
<accession>A0A2D2AKV2</accession>
<keyword evidence="6 16" id="KW-0479">Metal-binding</keyword>
<evidence type="ECO:0000256" key="6">
    <source>
        <dbReference type="ARBA" id="ARBA00022723"/>
    </source>
</evidence>
<dbReference type="Pfam" id="PF00518">
    <property type="entry name" value="E6"/>
    <property type="match status" value="1"/>
</dbReference>
<dbReference type="GO" id="GO:0052150">
    <property type="term" value="P:symbiont-mediated perturbation of host apoptosis"/>
    <property type="evidence" value="ECO:0007669"/>
    <property type="project" value="UniProtKB-KW"/>
</dbReference>
<dbReference type="SUPFAM" id="SSF161229">
    <property type="entry name" value="E6 C-terminal domain-like"/>
    <property type="match status" value="2"/>
</dbReference>
<dbReference type="GO" id="GO:0039502">
    <property type="term" value="P:symbiont-mediated suppression of host type I interferon-mediated signaling pathway"/>
    <property type="evidence" value="ECO:0007669"/>
    <property type="project" value="UniProtKB-UniRule"/>
</dbReference>
<evidence type="ECO:0000256" key="4">
    <source>
        <dbReference type="ARBA" id="ARBA00022581"/>
    </source>
</evidence>
<proteinExistence type="inferred from homology"/>
<dbReference type="GO" id="GO:0052170">
    <property type="term" value="P:symbiont-mediated suppression of host innate immune response"/>
    <property type="evidence" value="ECO:0007669"/>
    <property type="project" value="UniProtKB-KW"/>
</dbReference>
<keyword evidence="2 16" id="KW-0244">Early protein</keyword>
<keyword evidence="11 16" id="KW-0010">Activator</keyword>
<evidence type="ECO:0000256" key="12">
    <source>
        <dbReference type="ARBA" id="ARBA00023163"/>
    </source>
</evidence>
<dbReference type="GO" id="GO:0006351">
    <property type="term" value="P:DNA-templated transcription"/>
    <property type="evidence" value="ECO:0007669"/>
    <property type="project" value="UniProtKB-UniRule"/>
</dbReference>
<sequence length="136" mass="15876">MDNLPQSVTELANLLQIPLEDILIPCNFCNSFLTFLELCEFDAKLLTLIWKDSLVFGCCRVCCTASAFYEFQLFYEQTVIGRQIEVVEQKSIFDISVRCHHCLRLLNQIEKLDICGRQQPFHKVRHNWKGLCKLCK</sequence>
<keyword evidence="3 16" id="KW-1048">Host nucleus</keyword>
<evidence type="ECO:0000256" key="10">
    <source>
        <dbReference type="ARBA" id="ARBA00023125"/>
    </source>
</evidence>
<keyword evidence="15 16" id="KW-1119">Modulation of host cell apoptosis by virus</keyword>
<evidence type="ECO:0000313" key="18">
    <source>
        <dbReference type="EMBL" id="ATQ38084.1"/>
    </source>
</evidence>
<evidence type="ECO:0000256" key="14">
    <source>
        <dbReference type="ARBA" id="ARBA00023280"/>
    </source>
</evidence>
<keyword evidence="10 16" id="KW-0238">DNA-binding</keyword>
<evidence type="ECO:0000256" key="1">
    <source>
        <dbReference type="ARBA" id="ARBA00006346"/>
    </source>
</evidence>
<evidence type="ECO:0000256" key="9">
    <source>
        <dbReference type="ARBA" id="ARBA00023015"/>
    </source>
</evidence>
<feature type="zinc finger region" evidence="16">
    <location>
        <begin position="26"/>
        <end position="62"/>
    </location>
</feature>
<dbReference type="HAMAP" id="MF_04006">
    <property type="entry name" value="HPV_E6"/>
    <property type="match status" value="1"/>
</dbReference>
<keyword evidence="7 16" id="KW-0863">Zinc-finger</keyword>
<comment type="caution">
    <text evidence="16">Lacks conserved residue(s) required for the propagation of feature annotation.</text>
</comment>
<dbReference type="GO" id="GO:0030430">
    <property type="term" value="C:host cell cytoplasm"/>
    <property type="evidence" value="ECO:0007669"/>
    <property type="project" value="UniProtKB-SubCell"/>
</dbReference>
<comment type="similarity">
    <text evidence="1 16 17">Belongs to the papillomaviridae E6 protein family.</text>
</comment>
<comment type="subunit">
    <text evidence="16">Forms homodimers. Interacts with ubiquitin-protein ligase UBE3A/E6-AP; this interaction stimulates UBE3A ubiquitin activity. Interacts with host BAK1.</text>
</comment>
<evidence type="ECO:0000256" key="2">
    <source>
        <dbReference type="ARBA" id="ARBA00022518"/>
    </source>
</evidence>
<keyword evidence="13 16" id="KW-1035">Host cytoplasm</keyword>
<keyword evidence="4 16" id="KW-0945">Host-virus interaction</keyword>
<keyword evidence="14 16" id="KW-0899">Viral immunoevasion</keyword>
<dbReference type="Gene3D" id="3.30.240.40">
    <property type="entry name" value="E6 early regulatory protein"/>
    <property type="match status" value="2"/>
</dbReference>
<keyword evidence="8 16" id="KW-0862">Zinc</keyword>
<dbReference type="EMBL" id="MF588677">
    <property type="protein sequence ID" value="ATQ38084.1"/>
    <property type="molecule type" value="Genomic_DNA"/>
</dbReference>
<evidence type="ECO:0000256" key="15">
    <source>
        <dbReference type="ARBA" id="ARBA00023323"/>
    </source>
</evidence>
<keyword evidence="5 16" id="KW-1090">Inhibition of host innate immune response by virus</keyword>
<comment type="subcellular location">
    <subcellularLocation>
        <location evidence="16 17">Host cytoplasm</location>
    </subcellularLocation>
    <subcellularLocation>
        <location evidence="16 17">Host nucleus</location>
    </subcellularLocation>
</comment>
<dbReference type="Proteomes" id="UP000289705">
    <property type="component" value="Segment"/>
</dbReference>